<accession>A0A515CQI3</accession>
<sequence length="302" mass="33246">MTEQAFSITDFEIKYNGDEPGGPKEHQIDARILGNAITSLCDIIEQSDKILNGEASNVQVNVKAHQEGSFEVVVSVSQQLNNVNVLEVLGLTKEMAAVVGGAGIGSVLGAIKWLKGRKLADVTVDEKKGVATLITKDNEEIECPLVVQKVLSSPTVRKGFDELVYKPLASEGISTFSVERDDEPLVTVAEEDKKSFKATRSLVKEEKIVETITANVHISCVNFLAKSGWKMILPNGNEVAATMNDQAFLERINLNKATFSKDDLFVVEYTQTQTQANEQLSRPRYEIERVVRHRAAGDRKIV</sequence>
<reference evidence="1 2" key="1">
    <citation type="submission" date="2018-11" db="EMBL/GenBank/DDBJ databases">
        <title>The first complete genome of Serratia liquefaciens isolated from metalophyte plant revel distinctness adaptive mechanisms in an extreme habitat.</title>
        <authorList>
            <person name="Caneschi W.L."/>
            <person name="Sanchez A.B."/>
            <person name="Felestrino E.B."/>
            <person name="Assis R.A.B."/>
            <person name="Lemes C.G.C."/>
            <person name="Cordeiro I.F."/>
            <person name="Fonseca N.P."/>
            <person name="Villa M."/>
            <person name="Vieira I.T."/>
            <person name="Moraes L.A."/>
            <person name="Kamino L.H.Y."/>
            <person name="do Carmo F."/>
            <person name="Garcia C.M."/>
            <person name="Almeida N.F."/>
            <person name="Silva R.S."/>
            <person name="Ferro J.A."/>
            <person name="Ferro M.I.T."/>
            <person name="Varani A.M."/>
            <person name="Ferreira R.M."/>
            <person name="dos Santos V.L."/>
            <person name="Silva U.C."/>
            <person name="Setubal J.C."/>
            <person name="Moreira L.M."/>
        </authorList>
    </citation>
    <scope>NUCLEOTIDE SEQUENCE [LARGE SCALE GENOMIC DNA]</scope>
    <source>
        <strain evidence="1 2">FG3</strain>
    </source>
</reference>
<dbReference type="RefSeq" id="WP_142814483.1">
    <property type="nucleotide sequence ID" value="NZ_CP033893.1"/>
</dbReference>
<dbReference type="AlphaFoldDB" id="A0A515CQI3"/>
<proteinExistence type="predicted"/>
<dbReference type="Proteomes" id="UP000317572">
    <property type="component" value="Chromosome"/>
</dbReference>
<dbReference type="EMBL" id="CP033893">
    <property type="protein sequence ID" value="QDL30422.1"/>
    <property type="molecule type" value="Genomic_DNA"/>
</dbReference>
<evidence type="ECO:0000313" key="2">
    <source>
        <dbReference type="Proteomes" id="UP000317572"/>
    </source>
</evidence>
<name>A0A515CQI3_SERLI</name>
<gene>
    <name evidence="1" type="ORF">EGO53_00810</name>
</gene>
<organism evidence="1 2">
    <name type="scientific">Serratia liquefaciens</name>
    <dbReference type="NCBI Taxonomy" id="614"/>
    <lineage>
        <taxon>Bacteria</taxon>
        <taxon>Pseudomonadati</taxon>
        <taxon>Pseudomonadota</taxon>
        <taxon>Gammaproteobacteria</taxon>
        <taxon>Enterobacterales</taxon>
        <taxon>Yersiniaceae</taxon>
        <taxon>Serratia</taxon>
    </lineage>
</organism>
<evidence type="ECO:0000313" key="1">
    <source>
        <dbReference type="EMBL" id="QDL30422.1"/>
    </source>
</evidence>
<protein>
    <submittedName>
        <fullName evidence="1">Uncharacterized protein</fullName>
    </submittedName>
</protein>